<organism evidence="2">
    <name type="scientific">viral metagenome</name>
    <dbReference type="NCBI Taxonomy" id="1070528"/>
    <lineage>
        <taxon>unclassified sequences</taxon>
        <taxon>metagenomes</taxon>
        <taxon>organismal metagenomes</taxon>
    </lineage>
</organism>
<dbReference type="Pfam" id="PF19064">
    <property type="entry name" value="DUF5760"/>
    <property type="match status" value="1"/>
</dbReference>
<proteinExistence type="predicted"/>
<sequence length="121" mass="14303">MDPKIDQSVLIQKIKKWLDYESKISNLQKEIKELKKNRIVVSNELKTIMKNKELDCIDVNNGKILYTTTTVKKGINKKYLSDVLNKYFDDDHRAEEICQFILENRESQVKENIKLKKDKKG</sequence>
<reference evidence="2" key="1">
    <citation type="journal article" date="2020" name="Nature">
        <title>Giant virus diversity and host interactions through global metagenomics.</title>
        <authorList>
            <person name="Schulz F."/>
            <person name="Roux S."/>
            <person name="Paez-Espino D."/>
            <person name="Jungbluth S."/>
            <person name="Walsh D.A."/>
            <person name="Denef V.J."/>
            <person name="McMahon K.D."/>
            <person name="Konstantinidis K.T."/>
            <person name="Eloe-Fadrosh E.A."/>
            <person name="Kyrpides N.C."/>
            <person name="Woyke T."/>
        </authorList>
    </citation>
    <scope>NUCLEOTIDE SEQUENCE</scope>
    <source>
        <strain evidence="2">GVMAG-M-3300023174-107</strain>
    </source>
</reference>
<feature type="coiled-coil region" evidence="1">
    <location>
        <begin position="17"/>
        <end position="44"/>
    </location>
</feature>
<name>A0A6C0D2A5_9ZZZZ</name>
<keyword evidence="1" id="KW-0175">Coiled coil</keyword>
<dbReference type="InterPro" id="IPR043918">
    <property type="entry name" value="DUF5760"/>
</dbReference>
<dbReference type="AlphaFoldDB" id="A0A6C0D2A5"/>
<evidence type="ECO:0000256" key="1">
    <source>
        <dbReference type="SAM" id="Coils"/>
    </source>
</evidence>
<dbReference type="EMBL" id="MN739524">
    <property type="protein sequence ID" value="QHT10701.1"/>
    <property type="molecule type" value="Genomic_DNA"/>
</dbReference>
<protein>
    <submittedName>
        <fullName evidence="2">Uncharacterized protein</fullName>
    </submittedName>
</protein>
<accession>A0A6C0D2A5</accession>
<evidence type="ECO:0000313" key="2">
    <source>
        <dbReference type="EMBL" id="QHT10701.1"/>
    </source>
</evidence>